<name>A0AAN1XYU6_UNVUL</name>
<dbReference type="AlphaFoldDB" id="A0AAN1XYU6"/>
<sequence length="165" mass="17124">MRAVDKAGSLQQQLVAGLAAGIAGGLLFALFMLGEPIAFGKPAGDAVGGMFGGIAATVMGPAAQGNPAAPSIGIALHFAVAIFWALGYVYLVRTQPQLLRRPWLSGIAFGLVVYVFMQIILITAGAYHRPGPVALLTNLVAHTLFFGLPVALIVARSLDRTISRA</sequence>
<feature type="transmembrane region" description="Helical" evidence="1">
    <location>
        <begin position="133"/>
        <end position="155"/>
    </location>
</feature>
<keyword evidence="1" id="KW-1133">Transmembrane helix</keyword>
<gene>
    <name evidence="2" type="ORF">WPS_31830</name>
</gene>
<organism evidence="2 3">
    <name type="scientific">Vulcanimicrobium alpinum</name>
    <dbReference type="NCBI Taxonomy" id="3016050"/>
    <lineage>
        <taxon>Bacteria</taxon>
        <taxon>Bacillati</taxon>
        <taxon>Vulcanimicrobiota</taxon>
        <taxon>Vulcanimicrobiia</taxon>
        <taxon>Vulcanimicrobiales</taxon>
        <taxon>Vulcanimicrobiaceae</taxon>
        <taxon>Vulcanimicrobium</taxon>
    </lineage>
</organism>
<accession>A0AAN1XYU6</accession>
<dbReference type="Proteomes" id="UP001317532">
    <property type="component" value="Chromosome"/>
</dbReference>
<evidence type="ECO:0000313" key="2">
    <source>
        <dbReference type="EMBL" id="BDE07907.1"/>
    </source>
</evidence>
<dbReference type="KEGG" id="vab:WPS_31830"/>
<feature type="transmembrane region" description="Helical" evidence="1">
    <location>
        <begin position="69"/>
        <end position="91"/>
    </location>
</feature>
<reference evidence="2 3" key="1">
    <citation type="journal article" date="2022" name="ISME Commun">
        <title>Vulcanimicrobium alpinus gen. nov. sp. nov., the first cultivated representative of the candidate phylum 'Eremiobacterota', is a metabolically versatile aerobic anoxygenic phototroph.</title>
        <authorList>
            <person name="Yabe S."/>
            <person name="Muto K."/>
            <person name="Abe K."/>
            <person name="Yokota A."/>
            <person name="Staudigel H."/>
            <person name="Tebo B.M."/>
        </authorList>
    </citation>
    <scope>NUCLEOTIDE SEQUENCE [LARGE SCALE GENOMIC DNA]</scope>
    <source>
        <strain evidence="2 3">WC8-2</strain>
    </source>
</reference>
<evidence type="ECO:0000313" key="3">
    <source>
        <dbReference type="Proteomes" id="UP001317532"/>
    </source>
</evidence>
<feature type="transmembrane region" description="Helical" evidence="1">
    <location>
        <begin position="103"/>
        <end position="127"/>
    </location>
</feature>
<feature type="transmembrane region" description="Helical" evidence="1">
    <location>
        <begin position="14"/>
        <end position="34"/>
    </location>
</feature>
<evidence type="ECO:0000256" key="1">
    <source>
        <dbReference type="SAM" id="Phobius"/>
    </source>
</evidence>
<keyword evidence="1" id="KW-0472">Membrane</keyword>
<dbReference type="EMBL" id="AP025523">
    <property type="protein sequence ID" value="BDE07907.1"/>
    <property type="molecule type" value="Genomic_DNA"/>
</dbReference>
<proteinExistence type="predicted"/>
<protein>
    <recommendedName>
        <fullName evidence="4">DUF1440 domain-containing protein</fullName>
    </recommendedName>
</protein>
<keyword evidence="1" id="KW-0812">Transmembrane</keyword>
<keyword evidence="3" id="KW-1185">Reference proteome</keyword>
<evidence type="ECO:0008006" key="4">
    <source>
        <dbReference type="Google" id="ProtNLM"/>
    </source>
</evidence>